<evidence type="ECO:0000313" key="3">
    <source>
        <dbReference type="Proteomes" id="UP000070412"/>
    </source>
</evidence>
<reference evidence="1" key="2">
    <citation type="submission" date="2020-01" db="EMBL/GenBank/DDBJ databases">
        <authorList>
            <person name="Korhonen P.K.K."/>
            <person name="Guangxu M.G."/>
            <person name="Wang T.W."/>
            <person name="Stroehlein A.J.S."/>
            <person name="Young N.D."/>
            <person name="Ang C.-S.A."/>
            <person name="Fernando D.W.F."/>
            <person name="Lu H.L."/>
            <person name="Taylor S.T."/>
            <person name="Ehtesham M.E.M."/>
            <person name="Najaraj S.H.N."/>
            <person name="Harsha G.H.G."/>
            <person name="Madugundu A.M."/>
            <person name="Renuse S.R."/>
            <person name="Holt D.H."/>
            <person name="Pandey A.P."/>
            <person name="Papenfuss A.P."/>
            <person name="Gasser R.B.G."/>
            <person name="Fischer K.F."/>
        </authorList>
    </citation>
    <scope>NUCLEOTIDE SEQUENCE</scope>
    <source>
        <strain evidence="1">SSS_KF_BRIS2020</strain>
    </source>
</reference>
<gene>
    <name evidence="1" type="ORF">SSS_61</name>
</gene>
<organism evidence="1">
    <name type="scientific">Sarcoptes scabiei</name>
    <name type="common">Itch mite</name>
    <name type="synonym">Acarus scabiei</name>
    <dbReference type="NCBI Taxonomy" id="52283"/>
    <lineage>
        <taxon>Eukaryota</taxon>
        <taxon>Metazoa</taxon>
        <taxon>Ecdysozoa</taxon>
        <taxon>Arthropoda</taxon>
        <taxon>Chelicerata</taxon>
        <taxon>Arachnida</taxon>
        <taxon>Acari</taxon>
        <taxon>Acariformes</taxon>
        <taxon>Sarcoptiformes</taxon>
        <taxon>Astigmata</taxon>
        <taxon>Psoroptidia</taxon>
        <taxon>Sarcoptoidea</taxon>
        <taxon>Sarcoptidae</taxon>
        <taxon>Sarcoptinae</taxon>
        <taxon>Sarcoptes</taxon>
    </lineage>
</organism>
<evidence type="ECO:0000313" key="1">
    <source>
        <dbReference type="EMBL" id="KAF7487886.1"/>
    </source>
</evidence>
<accession>A0A834R0U3</accession>
<keyword evidence="3" id="KW-1185">Reference proteome</keyword>
<reference evidence="2" key="3">
    <citation type="submission" date="2022-06" db="UniProtKB">
        <authorList>
            <consortium name="EnsemblMetazoa"/>
        </authorList>
    </citation>
    <scope>IDENTIFICATION</scope>
</reference>
<name>A0A834R0U3_SARSC</name>
<reference evidence="3" key="1">
    <citation type="journal article" date="2020" name="PLoS Negl. Trop. Dis.">
        <title>High-quality nuclear genome for Sarcoptes scabiei-A critical resource for a neglected parasite.</title>
        <authorList>
            <person name="Korhonen P.K."/>
            <person name="Gasser R.B."/>
            <person name="Ma G."/>
            <person name="Wang T."/>
            <person name="Stroehlein A.J."/>
            <person name="Young N.D."/>
            <person name="Ang C.S."/>
            <person name="Fernando D.D."/>
            <person name="Lu H.C."/>
            <person name="Taylor S."/>
            <person name="Reynolds S.L."/>
            <person name="Mofiz E."/>
            <person name="Najaraj S.H."/>
            <person name="Gowda H."/>
            <person name="Madugundu A."/>
            <person name="Renuse S."/>
            <person name="Holt D."/>
            <person name="Pandey A."/>
            <person name="Papenfuss A.T."/>
            <person name="Fischer K."/>
        </authorList>
    </citation>
    <scope>NUCLEOTIDE SEQUENCE [LARGE SCALE GENOMIC DNA]</scope>
</reference>
<sequence length="288" mass="33773">MCSFWKRFKDHNLTWNIENRMPKNFSLRFRRSNSYVTTLENQCQLKARIKIGANYVPVYEINDHLLKSIKVKNSPTISISKQSNRELLFIRISRQGLFISHRPSLDLNHTGSLDRARLLPPSKQLLKRTDTLRSICHRSRSDRCRLIKWNQIDSISSFVPKILIVVLKSTKADDAMESSQLCYCPHSHASQTNQFLSHLNLHQICFEFLLEDDLQSFITVGVHFQMLEPEPISRSPFPKAFFNQIQKDSDTKSNDQVDSGLISRLNRTKNRMMRWLYRNYSINLNSKI</sequence>
<dbReference type="Proteomes" id="UP000070412">
    <property type="component" value="Unassembled WGS sequence"/>
</dbReference>
<dbReference type="EnsemblMetazoa" id="SSS_61s_mrna">
    <property type="protein sequence ID" value="KAF7487886.1"/>
    <property type="gene ID" value="SSS_61"/>
</dbReference>
<proteinExistence type="predicted"/>
<dbReference type="EMBL" id="WVUK01000066">
    <property type="protein sequence ID" value="KAF7487886.1"/>
    <property type="molecule type" value="Genomic_DNA"/>
</dbReference>
<dbReference type="AlphaFoldDB" id="A0A834R0U3"/>
<protein>
    <submittedName>
        <fullName evidence="1 2">Uncharacterized protein</fullName>
    </submittedName>
</protein>
<dbReference type="OrthoDB" id="10592772at2759"/>
<evidence type="ECO:0000313" key="2">
    <source>
        <dbReference type="EnsemblMetazoa" id="KAF7487886.1"/>
    </source>
</evidence>